<keyword evidence="2" id="KW-1185">Reference proteome</keyword>
<name>A0ABU1AC29_9LACO</name>
<comment type="caution">
    <text evidence="1">The sequence shown here is derived from an EMBL/GenBank/DDBJ whole genome shotgun (WGS) entry which is preliminary data.</text>
</comment>
<dbReference type="RefSeq" id="WP_308703595.1">
    <property type="nucleotide sequence ID" value="NZ_AP027463.1"/>
</dbReference>
<proteinExistence type="predicted"/>
<sequence length="150" mass="17508">MKELTRRQQLADLGTEKRYTFTGNFERYGYRHGYQYDEPTILLKDIRLKGKQLVMTHLWFNLSKAFSDLGELKRGDQLQFSGRIAPYIQDYQGHREDAFSETSVDYQIAYPSKVRLLRPASRRSRAVLPTDLTALVAQINQWNSQETNGN</sequence>
<dbReference type="EMBL" id="JAVCWF010000001">
    <property type="protein sequence ID" value="MDQ7937880.1"/>
    <property type="molecule type" value="Genomic_DNA"/>
</dbReference>
<dbReference type="Proteomes" id="UP001227831">
    <property type="component" value="Unassembled WGS sequence"/>
</dbReference>
<gene>
    <name evidence="1" type="ORF">RA086_09700</name>
</gene>
<evidence type="ECO:0000313" key="2">
    <source>
        <dbReference type="Proteomes" id="UP001227831"/>
    </source>
</evidence>
<protein>
    <submittedName>
        <fullName evidence="1">Uncharacterized protein</fullName>
    </submittedName>
</protein>
<reference evidence="1 2" key="1">
    <citation type="journal article" date="2023" name="Int. J. Syst. Evol. Microbiol.">
        <title>Lactiplantibacillus brownii sp. nov., a novel psychrotolerant species isolated from sauerkraut.</title>
        <authorList>
            <person name="Heng Y.C."/>
            <person name="Silvaraju S."/>
            <person name="Lee J.K.Y."/>
            <person name="Kittelmann S."/>
        </authorList>
    </citation>
    <scope>NUCLEOTIDE SEQUENCE [LARGE SCALE GENOMIC DNA]</scope>
    <source>
        <strain evidence="1 2">WILCCON 0030</strain>
    </source>
</reference>
<accession>A0ABU1AC29</accession>
<evidence type="ECO:0000313" key="1">
    <source>
        <dbReference type="EMBL" id="MDQ7937880.1"/>
    </source>
</evidence>
<organism evidence="1 2">
    <name type="scientific">Lactiplantibacillus brownii</name>
    <dbReference type="NCBI Taxonomy" id="3069269"/>
    <lineage>
        <taxon>Bacteria</taxon>
        <taxon>Bacillati</taxon>
        <taxon>Bacillota</taxon>
        <taxon>Bacilli</taxon>
        <taxon>Lactobacillales</taxon>
        <taxon>Lactobacillaceae</taxon>
        <taxon>Lactiplantibacillus</taxon>
    </lineage>
</organism>